<protein>
    <submittedName>
        <fullName evidence="9">Putative integral membrane transporter</fullName>
    </submittedName>
</protein>
<dbReference type="HOGENOM" id="CLU_055985_1_0_0"/>
<dbReference type="Proteomes" id="UP000000447">
    <property type="component" value="Chromosome"/>
</dbReference>
<evidence type="ECO:0000256" key="7">
    <source>
        <dbReference type="SAM" id="Phobius"/>
    </source>
</evidence>
<dbReference type="eggNOG" id="COG0785">
    <property type="taxonomic scope" value="Bacteria"/>
</dbReference>
<reference evidence="9 10" key="1">
    <citation type="journal article" date="2009" name="PLoS ONE">
        <title>Complete genome sequence of the aerobic CO-oxidizing thermophile Thermomicrobium roseum.</title>
        <authorList>
            <person name="Wu D."/>
            <person name="Raymond J."/>
            <person name="Wu M."/>
            <person name="Chatterji S."/>
            <person name="Ren Q."/>
            <person name="Graham J.E."/>
            <person name="Bryant D.A."/>
            <person name="Robb F."/>
            <person name="Colman A."/>
            <person name="Tallon L.J."/>
            <person name="Badger J.H."/>
            <person name="Madupu R."/>
            <person name="Ward N.L."/>
            <person name="Eisen J.A."/>
        </authorList>
    </citation>
    <scope>NUCLEOTIDE SEQUENCE [LARGE SCALE GENOMIC DNA]</scope>
    <source>
        <strain evidence="10">ATCC 27502 / DSM 5159 / P-2</strain>
    </source>
</reference>
<dbReference type="RefSeq" id="WP_015922433.1">
    <property type="nucleotide sequence ID" value="NC_011959.1"/>
</dbReference>
<evidence type="ECO:0000256" key="3">
    <source>
        <dbReference type="ARBA" id="ARBA00022692"/>
    </source>
</evidence>
<dbReference type="GO" id="GO:0016020">
    <property type="term" value="C:membrane"/>
    <property type="evidence" value="ECO:0007669"/>
    <property type="project" value="UniProtKB-SubCell"/>
</dbReference>
<gene>
    <name evidence="9" type="ordered locus">trd_1486</name>
</gene>
<keyword evidence="4" id="KW-0201">Cytochrome c-type biogenesis</keyword>
<name>B9KZL6_THERP</name>
<evidence type="ECO:0000256" key="6">
    <source>
        <dbReference type="ARBA" id="ARBA00023136"/>
    </source>
</evidence>
<keyword evidence="10" id="KW-1185">Reference proteome</keyword>
<dbReference type="GO" id="GO:0017004">
    <property type="term" value="P:cytochrome complex assembly"/>
    <property type="evidence" value="ECO:0007669"/>
    <property type="project" value="UniProtKB-KW"/>
</dbReference>
<feature type="transmembrane region" description="Helical" evidence="7">
    <location>
        <begin position="32"/>
        <end position="51"/>
    </location>
</feature>
<evidence type="ECO:0000256" key="5">
    <source>
        <dbReference type="ARBA" id="ARBA00022989"/>
    </source>
</evidence>
<keyword evidence="5 7" id="KW-1133">Transmembrane helix</keyword>
<evidence type="ECO:0000256" key="1">
    <source>
        <dbReference type="ARBA" id="ARBA00004141"/>
    </source>
</evidence>
<comment type="subcellular location">
    <subcellularLocation>
        <location evidence="1">Membrane</location>
        <topology evidence="1">Multi-pass membrane protein</topology>
    </subcellularLocation>
</comment>
<feature type="transmembrane region" description="Helical" evidence="7">
    <location>
        <begin position="185"/>
        <end position="206"/>
    </location>
</feature>
<sequence length="244" mass="25894">MSEFQTVVAAWLATVAGWLPFGYAFGAGMLAAVNPCGFAMLPAYLALYLGLDDDRSASAPARLGRALLVGSAVSFGFSTLFVLVGLVVSLGGSFLFPVMPWVGMSIGIVLILMGIAMFSGRVIAPTQFERLADRLMRRGERSVRAFYLFGLAYGLASLSCTFPVFMIAAGSALLSGDLSRGTLQLATYSLGMASVIVALTVALAFLRLGLVRVLRRAIPYVQSAAAALLVFAGMTILLYWSSYR</sequence>
<feature type="transmembrane region" description="Helical" evidence="7">
    <location>
        <begin position="7"/>
        <end position="26"/>
    </location>
</feature>
<evidence type="ECO:0000259" key="8">
    <source>
        <dbReference type="Pfam" id="PF02683"/>
    </source>
</evidence>
<keyword evidence="6 7" id="KW-0472">Membrane</keyword>
<feature type="domain" description="Cytochrome C biogenesis protein transmembrane" evidence="8">
    <location>
        <begin position="21"/>
        <end position="202"/>
    </location>
</feature>
<feature type="transmembrane region" description="Helical" evidence="7">
    <location>
        <begin position="218"/>
        <end position="240"/>
    </location>
</feature>
<feature type="transmembrane region" description="Helical" evidence="7">
    <location>
        <begin position="145"/>
        <end position="173"/>
    </location>
</feature>
<feature type="transmembrane region" description="Helical" evidence="7">
    <location>
        <begin position="63"/>
        <end position="96"/>
    </location>
</feature>
<evidence type="ECO:0000256" key="4">
    <source>
        <dbReference type="ARBA" id="ARBA00022748"/>
    </source>
</evidence>
<dbReference type="PANTHER" id="PTHR31272">
    <property type="entry name" value="CYTOCHROME C-TYPE BIOGENESIS PROTEIN HI_1454-RELATED"/>
    <property type="match status" value="1"/>
</dbReference>
<comment type="similarity">
    <text evidence="2">Belongs to the DsbD family.</text>
</comment>
<evidence type="ECO:0000256" key="2">
    <source>
        <dbReference type="ARBA" id="ARBA00006143"/>
    </source>
</evidence>
<dbReference type="EMBL" id="CP001275">
    <property type="protein sequence ID" value="ACM05546.1"/>
    <property type="molecule type" value="Genomic_DNA"/>
</dbReference>
<dbReference type="PANTHER" id="PTHR31272:SF4">
    <property type="entry name" value="CYTOCHROME C-TYPE BIOGENESIS PROTEIN HI_1454-RELATED"/>
    <property type="match status" value="1"/>
</dbReference>
<dbReference type="InterPro" id="IPR051790">
    <property type="entry name" value="Cytochrome_c-biogenesis_DsbD"/>
</dbReference>
<dbReference type="STRING" id="309801.trd_1486"/>
<dbReference type="KEGG" id="tro:trd_1486"/>
<dbReference type="Pfam" id="PF02683">
    <property type="entry name" value="DsbD_TM"/>
    <property type="match status" value="1"/>
</dbReference>
<dbReference type="OrthoDB" id="5244297at2"/>
<evidence type="ECO:0000313" key="10">
    <source>
        <dbReference type="Proteomes" id="UP000000447"/>
    </source>
</evidence>
<dbReference type="AlphaFoldDB" id="B9KZL6"/>
<proteinExistence type="inferred from homology"/>
<evidence type="ECO:0000313" key="9">
    <source>
        <dbReference type="EMBL" id="ACM05546.1"/>
    </source>
</evidence>
<organism evidence="9 10">
    <name type="scientific">Thermomicrobium roseum (strain ATCC 27502 / DSM 5159 / P-2)</name>
    <dbReference type="NCBI Taxonomy" id="309801"/>
    <lineage>
        <taxon>Bacteria</taxon>
        <taxon>Pseudomonadati</taxon>
        <taxon>Thermomicrobiota</taxon>
        <taxon>Thermomicrobia</taxon>
        <taxon>Thermomicrobiales</taxon>
        <taxon>Thermomicrobiaceae</taxon>
        <taxon>Thermomicrobium</taxon>
    </lineage>
</organism>
<dbReference type="InterPro" id="IPR003834">
    <property type="entry name" value="Cyt_c_assmbl_TM_dom"/>
</dbReference>
<accession>B9KZL6</accession>
<feature type="transmembrane region" description="Helical" evidence="7">
    <location>
        <begin position="102"/>
        <end position="124"/>
    </location>
</feature>
<keyword evidence="3 7" id="KW-0812">Transmembrane</keyword>